<dbReference type="STRING" id="1090322.MettiDRAFT_0336"/>
<dbReference type="PANTHER" id="PTHR38600:SF1">
    <property type="entry name" value="TRANSCRIPTIONAL REGULATORY PROTEIN"/>
    <property type="match status" value="1"/>
</dbReference>
<dbReference type="CDD" id="cd00090">
    <property type="entry name" value="HTH_ARSR"/>
    <property type="match status" value="1"/>
</dbReference>
<name>W9DP66_METTI</name>
<comment type="caution">
    <text evidence="2">The sequence shown here is derived from an EMBL/GenBank/DDBJ whole genome shotgun (WGS) entry which is preliminary data.</text>
</comment>
<proteinExistence type="predicted"/>
<gene>
    <name evidence="2" type="ORF">MettiDRAFT_0336</name>
</gene>
<evidence type="ECO:0000313" key="3">
    <source>
        <dbReference type="Proteomes" id="UP000019483"/>
    </source>
</evidence>
<dbReference type="OrthoDB" id="156316at2157"/>
<dbReference type="Proteomes" id="UP000019483">
    <property type="component" value="Unassembled WGS sequence"/>
</dbReference>
<organism evidence="2 3">
    <name type="scientific">Methanolobus tindarius DSM 2278</name>
    <dbReference type="NCBI Taxonomy" id="1090322"/>
    <lineage>
        <taxon>Archaea</taxon>
        <taxon>Methanobacteriati</taxon>
        <taxon>Methanobacteriota</taxon>
        <taxon>Stenosarchaea group</taxon>
        <taxon>Methanomicrobia</taxon>
        <taxon>Methanosarcinales</taxon>
        <taxon>Methanosarcinaceae</taxon>
        <taxon>Methanolobus</taxon>
    </lineage>
</organism>
<dbReference type="InterPro" id="IPR036390">
    <property type="entry name" value="WH_DNA-bd_sf"/>
</dbReference>
<dbReference type="SMART" id="SM00418">
    <property type="entry name" value="HTH_ARSR"/>
    <property type="match status" value="1"/>
</dbReference>
<dbReference type="InterPro" id="IPR001845">
    <property type="entry name" value="HTH_ArsR_DNA-bd_dom"/>
</dbReference>
<keyword evidence="3" id="KW-1185">Reference proteome</keyword>
<dbReference type="PROSITE" id="PS50987">
    <property type="entry name" value="HTH_ARSR_2"/>
    <property type="match status" value="1"/>
</dbReference>
<reference evidence="2 3" key="1">
    <citation type="submission" date="2013-08" db="EMBL/GenBank/DDBJ databases">
        <authorList>
            <consortium name="DOE Joint Genome Institute"/>
            <person name="Eisen J."/>
            <person name="Huntemann M."/>
            <person name="Han J."/>
            <person name="Chen A."/>
            <person name="Kyrpides N."/>
            <person name="Mavromatis K."/>
            <person name="Markowitz V."/>
            <person name="Palaniappan K."/>
            <person name="Ivanova N."/>
            <person name="Schaumberg A."/>
            <person name="Pati A."/>
            <person name="Liolios K."/>
            <person name="Nordberg H.P."/>
            <person name="Cantor M.N."/>
            <person name="Hua S.X."/>
            <person name="Woyke T."/>
        </authorList>
    </citation>
    <scope>NUCLEOTIDE SEQUENCE [LARGE SCALE GENOMIC DNA]</scope>
    <source>
        <strain evidence="2 3">DSM 2278</strain>
    </source>
</reference>
<sequence>MSYENVKILNALENETRLKMFKHINKEDMHISKVARILEISIPVASKHASILEDANLIERKIFGKTHVLSSKNKKLFKFAEESKEVITKDYQKIFNTVESLRRIASND</sequence>
<dbReference type="InterPro" id="IPR011991">
    <property type="entry name" value="ArsR-like_HTH"/>
</dbReference>
<dbReference type="SUPFAM" id="SSF46785">
    <property type="entry name" value="Winged helix' DNA-binding domain"/>
    <property type="match status" value="1"/>
</dbReference>
<dbReference type="AlphaFoldDB" id="W9DP66"/>
<dbReference type="EMBL" id="AZAJ01000001">
    <property type="protein sequence ID" value="ETA66933.1"/>
    <property type="molecule type" value="Genomic_DNA"/>
</dbReference>
<accession>W9DP66</accession>
<evidence type="ECO:0000313" key="2">
    <source>
        <dbReference type="EMBL" id="ETA66933.1"/>
    </source>
</evidence>
<dbReference type="GO" id="GO:0003700">
    <property type="term" value="F:DNA-binding transcription factor activity"/>
    <property type="evidence" value="ECO:0007669"/>
    <property type="project" value="InterPro"/>
</dbReference>
<dbReference type="Pfam" id="PF01022">
    <property type="entry name" value="HTH_5"/>
    <property type="match status" value="1"/>
</dbReference>
<dbReference type="RefSeq" id="WP_023844069.1">
    <property type="nucleotide sequence ID" value="NZ_AZAJ01000001.1"/>
</dbReference>
<evidence type="ECO:0000259" key="1">
    <source>
        <dbReference type="PROSITE" id="PS50987"/>
    </source>
</evidence>
<feature type="domain" description="HTH arsR-type" evidence="1">
    <location>
        <begin position="1"/>
        <end position="91"/>
    </location>
</feature>
<dbReference type="PANTHER" id="PTHR38600">
    <property type="entry name" value="TRANSCRIPTIONAL REGULATORY PROTEIN"/>
    <property type="match status" value="1"/>
</dbReference>
<protein>
    <submittedName>
        <fullName evidence="2">Putative transcriptional regulator</fullName>
    </submittedName>
</protein>
<dbReference type="InterPro" id="IPR036388">
    <property type="entry name" value="WH-like_DNA-bd_sf"/>
</dbReference>
<dbReference type="Gene3D" id="1.10.10.10">
    <property type="entry name" value="Winged helix-like DNA-binding domain superfamily/Winged helix DNA-binding domain"/>
    <property type="match status" value="1"/>
</dbReference>